<evidence type="ECO:0000259" key="2">
    <source>
        <dbReference type="PROSITE" id="PS51123"/>
    </source>
</evidence>
<dbReference type="PROSITE" id="PS51123">
    <property type="entry name" value="OMPA_2"/>
    <property type="match status" value="1"/>
</dbReference>
<name>A0A7Y9ULF6_9BURK</name>
<dbReference type="SUPFAM" id="SSF103088">
    <property type="entry name" value="OmpA-like"/>
    <property type="match status" value="1"/>
</dbReference>
<organism evidence="3 4">
    <name type="scientific">Sphaerotilus montanus</name>
    <dbReference type="NCBI Taxonomy" id="522889"/>
    <lineage>
        <taxon>Bacteria</taxon>
        <taxon>Pseudomonadati</taxon>
        <taxon>Pseudomonadota</taxon>
        <taxon>Betaproteobacteria</taxon>
        <taxon>Burkholderiales</taxon>
        <taxon>Sphaerotilaceae</taxon>
        <taxon>Sphaerotilus</taxon>
    </lineage>
</organism>
<dbReference type="Gene3D" id="3.30.1330.60">
    <property type="entry name" value="OmpA-like domain"/>
    <property type="match status" value="1"/>
</dbReference>
<feature type="domain" description="OmpA-like" evidence="2">
    <location>
        <begin position="276"/>
        <end position="400"/>
    </location>
</feature>
<dbReference type="Pfam" id="PF00691">
    <property type="entry name" value="OmpA"/>
    <property type="match status" value="1"/>
</dbReference>
<accession>A0A7Y9ULF6</accession>
<gene>
    <name evidence="3" type="ORF">BDD16_003696</name>
</gene>
<keyword evidence="4" id="KW-1185">Reference proteome</keyword>
<evidence type="ECO:0000256" key="1">
    <source>
        <dbReference type="PROSITE-ProRule" id="PRU00473"/>
    </source>
</evidence>
<reference evidence="3 4" key="1">
    <citation type="submission" date="2020-07" db="EMBL/GenBank/DDBJ databases">
        <title>Genomic Encyclopedia of Archaeal and Bacterial Type Strains, Phase II (KMG-II): from individual species to whole genera.</title>
        <authorList>
            <person name="Goeker M."/>
        </authorList>
    </citation>
    <scope>NUCLEOTIDE SEQUENCE [LARGE SCALE GENOMIC DNA]</scope>
    <source>
        <strain evidence="3 4">DSM 21226</strain>
    </source>
</reference>
<sequence>MPLHPPRLSAGLRHLVGLGTLFALLTLAGCATPPPPAITADLPLAQAVGMATDQTVRLLDEQRGLARYLSRSTRVYVAPVVDAGSRQQTVSTVRVRELIAVHLKSQHRGIELVPFTAAAAARSELRLDTTLTAALLPDGRRATDRVRLDMRLVSLHDGRTLARSEASVVDAGMDGTPVNFFRESPFSLASGEADASSTAGGTALSERDRTLPIARLDEAGAAYAAGRYDRALDLYRSAATLPGADTMQALVGTYLSAIRSGRDQEAQEAFARIVALGLKTRVMGVKLLFAPGKTEFWPDPAISKFYPEWLREIARQAGDVPSCLQVVGHSSHSGAEDYNVLLSAQRADAVRQQLETANPALVQRIEASGVGWRDNLVGTGSDDLKDAVDRRVEFKVVDCR</sequence>
<dbReference type="Proteomes" id="UP000518288">
    <property type="component" value="Unassembled WGS sequence"/>
</dbReference>
<dbReference type="PROSITE" id="PS51257">
    <property type="entry name" value="PROKAR_LIPOPROTEIN"/>
    <property type="match status" value="1"/>
</dbReference>
<dbReference type="RefSeq" id="WP_179635317.1">
    <property type="nucleotide sequence ID" value="NZ_JACCFH010000001.1"/>
</dbReference>
<dbReference type="GO" id="GO:0016020">
    <property type="term" value="C:membrane"/>
    <property type="evidence" value="ECO:0007669"/>
    <property type="project" value="UniProtKB-UniRule"/>
</dbReference>
<dbReference type="InterPro" id="IPR006665">
    <property type="entry name" value="OmpA-like"/>
</dbReference>
<evidence type="ECO:0000313" key="3">
    <source>
        <dbReference type="EMBL" id="NYG34710.1"/>
    </source>
</evidence>
<dbReference type="AlphaFoldDB" id="A0A7Y9ULF6"/>
<proteinExistence type="predicted"/>
<keyword evidence="1" id="KW-0472">Membrane</keyword>
<protein>
    <submittedName>
        <fullName evidence="3">Outer membrane protein OmpA-like peptidoglycan-associated protein</fullName>
    </submittedName>
</protein>
<comment type="caution">
    <text evidence="3">The sequence shown here is derived from an EMBL/GenBank/DDBJ whole genome shotgun (WGS) entry which is preliminary data.</text>
</comment>
<dbReference type="InterPro" id="IPR036737">
    <property type="entry name" value="OmpA-like_sf"/>
</dbReference>
<dbReference type="EMBL" id="JACCFH010000001">
    <property type="protein sequence ID" value="NYG34710.1"/>
    <property type="molecule type" value="Genomic_DNA"/>
</dbReference>
<evidence type="ECO:0000313" key="4">
    <source>
        <dbReference type="Proteomes" id="UP000518288"/>
    </source>
</evidence>